<comment type="caution">
    <text evidence="1">The sequence shown here is derived from an EMBL/GenBank/DDBJ whole genome shotgun (WGS) entry which is preliminary data.</text>
</comment>
<keyword evidence="2" id="KW-1185">Reference proteome</keyword>
<protein>
    <submittedName>
        <fullName evidence="1">Uncharacterized protein</fullName>
    </submittedName>
</protein>
<proteinExistence type="predicted"/>
<reference evidence="2" key="1">
    <citation type="journal article" date="2023" name="Front. Plant Sci.">
        <title>Chromosomal-level genome assembly of Melastoma candidum provides insights into trichome evolution.</title>
        <authorList>
            <person name="Zhong Y."/>
            <person name="Wu W."/>
            <person name="Sun C."/>
            <person name="Zou P."/>
            <person name="Liu Y."/>
            <person name="Dai S."/>
            <person name="Zhou R."/>
        </authorList>
    </citation>
    <scope>NUCLEOTIDE SEQUENCE [LARGE SCALE GENOMIC DNA]</scope>
</reference>
<evidence type="ECO:0000313" key="2">
    <source>
        <dbReference type="Proteomes" id="UP001057402"/>
    </source>
</evidence>
<dbReference type="EMBL" id="CM042887">
    <property type="protein sequence ID" value="KAI4329658.1"/>
    <property type="molecule type" value="Genomic_DNA"/>
</dbReference>
<evidence type="ECO:0000313" key="1">
    <source>
        <dbReference type="EMBL" id="KAI4329658.1"/>
    </source>
</evidence>
<accession>A0ACB9N135</accession>
<sequence>MAPPHLLVCPFPSSGHLIPILDLTDRLLRRGVTITVVVAPRQRPFLDRLHSTYPSSAFRSLVFPIPPISFPASPSGLVVLIQAIRDSHGPAIASWFESEPGSSRPVAIISDFFMGWTLDLARLLGIPRIVFSPSGAFALSVELSLFTKRPKNPSPEDDEAIVRFDDLPGKPSYPWCQLHKIFREYTAGNTELAFHCDGIAADRDSWGMVVNTFAELENPYIDHMKNKIYGLDRVWAVGPLLPPEDDSEELASRGGSSSVPPQQVLGWLDNQKQNSVVYVCFGSRLFLSNEQRAAAGTALEQSGVNFIWCDRHPEGKGPDILLGFEDRVAGRGLVIRGWAPQVMILRHPAVGAFLTHCGWNSVLEGISSGVVMLTWPMGSDQFTDAKLLVDELGVGIRACEGETAVPDPDLLSQVLAESVKEGRPERGRAEKLKEAAAAAVGDGGSSFRDLDDFVRKLSELQNVA</sequence>
<name>A0ACB9N135_9MYRT</name>
<dbReference type="Proteomes" id="UP001057402">
    <property type="component" value="Chromosome 8"/>
</dbReference>
<gene>
    <name evidence="1" type="ORF">MLD38_028019</name>
</gene>
<organism evidence="1 2">
    <name type="scientific">Melastoma candidum</name>
    <dbReference type="NCBI Taxonomy" id="119954"/>
    <lineage>
        <taxon>Eukaryota</taxon>
        <taxon>Viridiplantae</taxon>
        <taxon>Streptophyta</taxon>
        <taxon>Embryophyta</taxon>
        <taxon>Tracheophyta</taxon>
        <taxon>Spermatophyta</taxon>
        <taxon>Magnoliopsida</taxon>
        <taxon>eudicotyledons</taxon>
        <taxon>Gunneridae</taxon>
        <taxon>Pentapetalae</taxon>
        <taxon>rosids</taxon>
        <taxon>malvids</taxon>
        <taxon>Myrtales</taxon>
        <taxon>Melastomataceae</taxon>
        <taxon>Melastomatoideae</taxon>
        <taxon>Melastomateae</taxon>
        <taxon>Melastoma</taxon>
    </lineage>
</organism>